<dbReference type="Pfam" id="PF00753">
    <property type="entry name" value="Lactamase_B"/>
    <property type="match status" value="1"/>
</dbReference>
<dbReference type="AlphaFoldDB" id="A0A7V3RE50"/>
<name>A0A7V3RE50_9BACT</name>
<accession>A0A7V3RE50</accession>
<dbReference type="PANTHER" id="PTHR42951:SF14">
    <property type="entry name" value="METALLO-BETA-LACTAMASE SUPERFAMILY PROTEIN"/>
    <property type="match status" value="1"/>
</dbReference>
<sequence length="279" mass="31525">MERIKEGLWVKRGNTNVGLIEVEGRKYLVDTGSSEKFAKELLSETGNVDSVLHTHSHADHIQGNYLFSDGETRIYVDKLEVPLIKDPSFESFCLYGANPPKTLKRSFFKAKGAEIFPFESAKLPAEIELIDLHGHSIGMTGIKFEDVLFCGDAYFGEKIIQKYIYPYLINAGQFLESIDKVLKTKVALYIPSHGDPSEDPSKDIEATRKALMMFINLTIKILSSPKSVEEVCFEIAESQTIPLNTGTFYLFRSFESAVLSYLEEKGEIINTIYGKWQIR</sequence>
<organism evidence="2">
    <name type="scientific">Mesoaciditoga lauensis</name>
    <dbReference type="NCBI Taxonomy" id="1495039"/>
    <lineage>
        <taxon>Bacteria</taxon>
        <taxon>Thermotogati</taxon>
        <taxon>Thermotogota</taxon>
        <taxon>Thermotogae</taxon>
        <taxon>Mesoaciditogales</taxon>
        <taxon>Mesoaciditogaceae</taxon>
        <taxon>Mesoaciditoga</taxon>
    </lineage>
</organism>
<dbReference type="EMBL" id="DTPE01000103">
    <property type="protein sequence ID" value="HGE74966.1"/>
    <property type="molecule type" value="Genomic_DNA"/>
</dbReference>
<evidence type="ECO:0000313" key="2">
    <source>
        <dbReference type="EMBL" id="HGE74966.1"/>
    </source>
</evidence>
<dbReference type="SUPFAM" id="SSF56281">
    <property type="entry name" value="Metallo-hydrolase/oxidoreductase"/>
    <property type="match status" value="1"/>
</dbReference>
<keyword evidence="2" id="KW-0378">Hydrolase</keyword>
<dbReference type="PANTHER" id="PTHR42951">
    <property type="entry name" value="METALLO-BETA-LACTAMASE DOMAIN-CONTAINING"/>
    <property type="match status" value="1"/>
</dbReference>
<dbReference type="InterPro" id="IPR050855">
    <property type="entry name" value="NDM-1-like"/>
</dbReference>
<reference evidence="2" key="1">
    <citation type="journal article" date="2020" name="mSystems">
        <title>Genome- and Community-Level Interaction Insights into Carbon Utilization and Element Cycling Functions of Hydrothermarchaeota in Hydrothermal Sediment.</title>
        <authorList>
            <person name="Zhou Z."/>
            <person name="Liu Y."/>
            <person name="Xu W."/>
            <person name="Pan J."/>
            <person name="Luo Z.H."/>
            <person name="Li M."/>
        </authorList>
    </citation>
    <scope>NUCLEOTIDE SEQUENCE [LARGE SCALE GENOMIC DNA]</scope>
    <source>
        <strain evidence="2">SpSt-966</strain>
    </source>
</reference>
<protein>
    <submittedName>
        <fullName evidence="2">MBL fold metallo-hydrolase</fullName>
    </submittedName>
</protein>
<dbReference type="GO" id="GO:0016787">
    <property type="term" value="F:hydrolase activity"/>
    <property type="evidence" value="ECO:0007669"/>
    <property type="project" value="UniProtKB-KW"/>
</dbReference>
<dbReference type="InterPro" id="IPR001279">
    <property type="entry name" value="Metallo-B-lactamas"/>
</dbReference>
<feature type="domain" description="Metallo-beta-lactamase" evidence="1">
    <location>
        <begin position="14"/>
        <end position="193"/>
    </location>
</feature>
<dbReference type="CDD" id="cd07743">
    <property type="entry name" value="metallo-hydrolase-like_MBL-fold"/>
    <property type="match status" value="1"/>
</dbReference>
<evidence type="ECO:0000259" key="1">
    <source>
        <dbReference type="SMART" id="SM00849"/>
    </source>
</evidence>
<comment type="caution">
    <text evidence="2">The sequence shown here is derived from an EMBL/GenBank/DDBJ whole genome shotgun (WGS) entry which is preliminary data.</text>
</comment>
<dbReference type="Gene3D" id="3.60.15.10">
    <property type="entry name" value="Ribonuclease Z/Hydroxyacylglutathione hydrolase-like"/>
    <property type="match status" value="1"/>
</dbReference>
<dbReference type="SMART" id="SM00849">
    <property type="entry name" value="Lactamase_B"/>
    <property type="match status" value="1"/>
</dbReference>
<proteinExistence type="predicted"/>
<dbReference type="InterPro" id="IPR036866">
    <property type="entry name" value="RibonucZ/Hydroxyglut_hydro"/>
</dbReference>
<gene>
    <name evidence="2" type="ORF">ENX73_02445</name>
</gene>